<reference evidence="2 3" key="1">
    <citation type="submission" date="2019-02" db="EMBL/GenBank/DDBJ databases">
        <title>Deep-cultivation of Planctomycetes and their phenomic and genomic characterization uncovers novel biology.</title>
        <authorList>
            <person name="Wiegand S."/>
            <person name="Jogler M."/>
            <person name="Boedeker C."/>
            <person name="Pinto D."/>
            <person name="Vollmers J."/>
            <person name="Rivas-Marin E."/>
            <person name="Kohn T."/>
            <person name="Peeters S.H."/>
            <person name="Heuer A."/>
            <person name="Rast P."/>
            <person name="Oberbeckmann S."/>
            <person name="Bunk B."/>
            <person name="Jeske O."/>
            <person name="Meyerdierks A."/>
            <person name="Storesund J.E."/>
            <person name="Kallscheuer N."/>
            <person name="Luecker S."/>
            <person name="Lage O.M."/>
            <person name="Pohl T."/>
            <person name="Merkel B.J."/>
            <person name="Hornburger P."/>
            <person name="Mueller R.-W."/>
            <person name="Bruemmer F."/>
            <person name="Labrenz M."/>
            <person name="Spormann A.M."/>
            <person name="Op den Camp H."/>
            <person name="Overmann J."/>
            <person name="Amann R."/>
            <person name="Jetten M.S.M."/>
            <person name="Mascher T."/>
            <person name="Medema M.H."/>
            <person name="Devos D.P."/>
            <person name="Kaster A.-K."/>
            <person name="Ovreas L."/>
            <person name="Rohde M."/>
            <person name="Galperin M.Y."/>
            <person name="Jogler C."/>
        </authorList>
    </citation>
    <scope>NUCLEOTIDE SEQUENCE [LARGE SCALE GENOMIC DNA]</scope>
    <source>
        <strain evidence="2 3">Pla110</strain>
    </source>
</reference>
<dbReference type="RefSeq" id="WP_144994529.1">
    <property type="nucleotide sequence ID" value="NZ_CP036281.1"/>
</dbReference>
<keyword evidence="1" id="KW-0472">Membrane</keyword>
<keyword evidence="1" id="KW-0812">Transmembrane</keyword>
<feature type="transmembrane region" description="Helical" evidence="1">
    <location>
        <begin position="1059"/>
        <end position="1079"/>
    </location>
</feature>
<evidence type="ECO:0000313" key="3">
    <source>
        <dbReference type="Proteomes" id="UP000317178"/>
    </source>
</evidence>
<accession>A0A518CKF7</accession>
<name>A0A518CKF7_9PLAN</name>
<evidence type="ECO:0000256" key="1">
    <source>
        <dbReference type="SAM" id="Phobius"/>
    </source>
</evidence>
<proteinExistence type="predicted"/>
<feature type="transmembrane region" description="Helical" evidence="1">
    <location>
        <begin position="1124"/>
        <end position="1145"/>
    </location>
</feature>
<feature type="transmembrane region" description="Helical" evidence="1">
    <location>
        <begin position="2225"/>
        <end position="2242"/>
    </location>
</feature>
<feature type="transmembrane region" description="Helical" evidence="1">
    <location>
        <begin position="2201"/>
        <end position="2219"/>
    </location>
</feature>
<organism evidence="2 3">
    <name type="scientific">Polystyrenella longa</name>
    <dbReference type="NCBI Taxonomy" id="2528007"/>
    <lineage>
        <taxon>Bacteria</taxon>
        <taxon>Pseudomonadati</taxon>
        <taxon>Planctomycetota</taxon>
        <taxon>Planctomycetia</taxon>
        <taxon>Planctomycetales</taxon>
        <taxon>Planctomycetaceae</taxon>
        <taxon>Polystyrenella</taxon>
    </lineage>
</organism>
<keyword evidence="3" id="KW-1185">Reference proteome</keyword>
<keyword evidence="1" id="KW-1133">Transmembrane helix</keyword>
<feature type="transmembrane region" description="Helical" evidence="1">
    <location>
        <begin position="1085"/>
        <end position="1104"/>
    </location>
</feature>
<dbReference type="EMBL" id="CP036281">
    <property type="protein sequence ID" value="QDU79706.1"/>
    <property type="molecule type" value="Genomic_DNA"/>
</dbReference>
<dbReference type="Proteomes" id="UP000317178">
    <property type="component" value="Chromosome"/>
</dbReference>
<dbReference type="KEGG" id="plon:Pla110_14200"/>
<gene>
    <name evidence="2" type="ORF">Pla110_14200</name>
</gene>
<protein>
    <submittedName>
        <fullName evidence="2">Uncharacterized protein</fullName>
    </submittedName>
</protein>
<sequence>MRKRILHSLLTSENPLSLCSDFPQITKVLMTIWFLLTINASISNGQEQATSTVADHQLEFIRVPENFSPPDGYTLIKKKEFEKLWNESSIALAARPLMLKSEFRIRFSSNELTPTNSSHRSFVDGFFTGEVSAGKDNNRFLNLSPLNILISELSWKSSPTIWGTLSENQIGLMVPSSGSIEGQWSITNRSVFENHLYQVQLPPSAVTRLRISLPENISLELEEGVVLTEESSYPSHRDWILSLKGSVATFKLTYADDDQPGTTPLQDSAGGTSLPANAFQDSQLLLSEESHRYKIKQESLSISSEISFKVRKNQVDKVELQLSPGLEITSLRYGDIENLFWEEVSEDVEGTIVQILFPDKIQGDQHRIKLELISSLPANPGDGGATFALPKVKLLNNLILNSNWEVDITRPLELRDHHPDNLQLEYINEGQLTTLKFQQLAQDCELEIEVGFPEVAVDLAQVCFITRESTEWNLTTEIALTCTRGMIFNHEFRIPLGWDIIDVRQRGRGTPDSNSAFQWSVTGPNREQSLLHLNFAEGIASSETEAVLIEARSQIPKTHTDLIFPFFHSDEGQLGSLLAFLPNSLIDPSEDINSNQYIKEILRDDLPFNVLDFDIVNSDRSTDDNIGVLQFLNTREIPSLRINTPEQSFKVTVETSYVVNESQVDERIKILIDPEGTRINKVYLFKQSESTSLEIQAPSLKNVSTLPQPLSKFSYWKLPVQGELWEATLESGQSEPFRLFIFNSINKNQFLKGKIPLLTVPGAMEFHASFSVQNNSSVPIRLDSQSQSDLLTLPPLPKNAKPTDKGPASELIEYNSQLSDDFAISSLNRSPDEDYLPACSLKLFTTIGVSRDPIQQYEAIYEIPHTSSKETVTLEWLDEIEIISSHLGDKKLNLESGVKLPLEQFSEGGSLRIRYRLSTQDSEFYTRNFRTSFPRISLPVKDFRWFINTPSREYVTTVYSNDDLIYESTNAQFPYYLWGPIGRITPVRNNRPTVVYTTPADEQLTHQNHSFYLRHMYIPENISFRVMNSTNYHLLGSLIFFLSCLLTCILNYKLKSHTLVCGCLTGITMAALMLSTGWIQLPLGALLSGTILGWVLSACIRFMYLRHLARKEIPEIPIGSTKAYPVTPILLFCVVFFNCCSNGFAQQQLRSQRVSQEFASEKETIYIYPYNKRRDDDVYYYVPYTLDYELRNRPPVPDVNSHTWILSADYHVDVKSAGGVSVVANYVLTVPETESTYDFILPLDSKVAVDYCHINQVAFDNLIPIHAGFKCSVDRRKLPTAAERPTSESIDLSSNSSAARFRKLFLQIKFYPRSLSAIKDSREFTFAIPAVTNSNLTVQSDLQDEFLFLNGSELKPDTSDIKSYSIKLGSVNTMNFRWANEWTPESDYFLCERQTCQASLFPTRVELTYRIQYLWNSALRFDAGSSYPLTWKVPENLIMQEIRINNEVVDDNSIFVDKQASHFINYQLDITPRDNMFPVTVEARFVMSVVAPQAETPVRMTISALDSQTNGNTLENFYIGIIPRSNIDLTMTNPSQFMDITESNDQVRTLFPPQLQAKPGRIIKLIKGKALDFQIQRKNALSRITSEEDFIDLSSRYSVNAEINHVIWTFNGRVTPLPNQEVFFHEIKIPEQVKISTVRISNLSTDQDNPDDLMGHWIRDKEDVRIYLNQPVSSEYQIFISGEYPYIQGEPYTLPLVKFNKLIERSNSELQITVPNTLEVDIEPQMVGHRTESQNRSNIILNFNKTNPPALTLRQIEELKPIKSLTSIQPSLDKRGEYDIKIDLFIPARTASKSLRILLPAEFAGLLNEKTFTNDGIVFSILNETKDGQFIVEASLPEQVPYDLLSSLRLNFPIPINQTWSINSISIASNHPVDYYLAIDNTTLLINKLNGLTEVPESLIEEDPFLLQKTDPLLMLYRLTEGLEKVEFSKNIKKQPTMAQFFLQHIHCELLEDQNILGETTIMGRCPESQNFPIYWAPDFQLRGITLNQQAIADYQIEGNGLLIPAPKGYNLVKISWKAPLKQSWSGYLQTLQSLPALQSVNAPETLFSLSSQNDYVSVRGDRAEGLSDNLHELLVVKDLLKVYPNLENDGLRTEMLSEISGYYAALLQAGMDKKNPTEFKKLEIEFQPIRGTQKLPEVMMPPDHSDAHLILKKSLLKHELSIFSFSYTIPVRIGLLLFVSGVFALTYRYLARKTWWASSLARYGLPFSLALVGLIWWQFWVMPLVGLLIVMAATVFIFYQFNRGKIVDSSYGVPFETQE</sequence>
<feature type="transmembrane region" description="Helical" evidence="1">
    <location>
        <begin position="1032"/>
        <end position="1052"/>
    </location>
</feature>
<evidence type="ECO:0000313" key="2">
    <source>
        <dbReference type="EMBL" id="QDU79706.1"/>
    </source>
</evidence>
<feature type="transmembrane region" description="Helical" evidence="1">
    <location>
        <begin position="2170"/>
        <end position="2189"/>
    </location>
</feature>